<dbReference type="EMBL" id="HACG01035032">
    <property type="protein sequence ID" value="CEK81897.1"/>
    <property type="molecule type" value="Transcribed_RNA"/>
</dbReference>
<reference evidence="1" key="1">
    <citation type="submission" date="2014-12" db="EMBL/GenBank/DDBJ databases">
        <title>Insight into the proteome of Arion vulgaris.</title>
        <authorList>
            <person name="Aradska J."/>
            <person name="Bulat T."/>
            <person name="Smidak R."/>
            <person name="Sarate P."/>
            <person name="Gangsoo J."/>
            <person name="Sialana F."/>
            <person name="Bilban M."/>
            <person name="Lubec G."/>
        </authorList>
    </citation>
    <scope>NUCLEOTIDE SEQUENCE</scope>
    <source>
        <tissue evidence="1">Skin</tissue>
    </source>
</reference>
<proteinExistence type="predicted"/>
<sequence>MFSLSASYAFLRQVEKGDTWSEPLYVPCLSFFSPVLICLTVSGSEEISKTGLYVRALYMLFTASVISVA</sequence>
<feature type="non-terminal residue" evidence="1">
    <location>
        <position position="69"/>
    </location>
</feature>
<protein>
    <submittedName>
        <fullName evidence="1">Uncharacterized protein</fullName>
    </submittedName>
</protein>
<dbReference type="AlphaFoldDB" id="A0A0B7AMQ7"/>
<organism evidence="1">
    <name type="scientific">Arion vulgaris</name>
    <dbReference type="NCBI Taxonomy" id="1028688"/>
    <lineage>
        <taxon>Eukaryota</taxon>
        <taxon>Metazoa</taxon>
        <taxon>Spiralia</taxon>
        <taxon>Lophotrochozoa</taxon>
        <taxon>Mollusca</taxon>
        <taxon>Gastropoda</taxon>
        <taxon>Heterobranchia</taxon>
        <taxon>Euthyneura</taxon>
        <taxon>Panpulmonata</taxon>
        <taxon>Eupulmonata</taxon>
        <taxon>Stylommatophora</taxon>
        <taxon>Helicina</taxon>
        <taxon>Arionoidea</taxon>
        <taxon>Arionidae</taxon>
        <taxon>Arion</taxon>
    </lineage>
</organism>
<accession>A0A0B7AMQ7</accession>
<name>A0A0B7AMQ7_9EUPU</name>
<gene>
    <name evidence="1" type="primary">ORF128531</name>
</gene>
<evidence type="ECO:0000313" key="1">
    <source>
        <dbReference type="EMBL" id="CEK81897.1"/>
    </source>
</evidence>